<name>A0ABY9M5C1_9BURK</name>
<accession>A0ABY9M5C1</accession>
<dbReference type="PROSITE" id="PS50928">
    <property type="entry name" value="ABC_TM1"/>
    <property type="match status" value="1"/>
</dbReference>
<evidence type="ECO:0000256" key="5">
    <source>
        <dbReference type="ARBA" id="ARBA00022989"/>
    </source>
</evidence>
<feature type="transmembrane region" description="Helical" evidence="7">
    <location>
        <begin position="162"/>
        <end position="180"/>
    </location>
</feature>
<feature type="transmembrane region" description="Helical" evidence="7">
    <location>
        <begin position="137"/>
        <end position="156"/>
    </location>
</feature>
<dbReference type="PANTHER" id="PTHR43386:SF25">
    <property type="entry name" value="PEPTIDE ABC TRANSPORTER PERMEASE PROTEIN"/>
    <property type="match status" value="1"/>
</dbReference>
<dbReference type="CDD" id="cd06261">
    <property type="entry name" value="TM_PBP2"/>
    <property type="match status" value="1"/>
</dbReference>
<keyword evidence="3" id="KW-1003">Cell membrane</keyword>
<evidence type="ECO:0000256" key="6">
    <source>
        <dbReference type="ARBA" id="ARBA00023136"/>
    </source>
</evidence>
<proteinExistence type="inferred from homology"/>
<dbReference type="PANTHER" id="PTHR43386">
    <property type="entry name" value="OLIGOPEPTIDE TRANSPORT SYSTEM PERMEASE PROTEIN APPC"/>
    <property type="match status" value="1"/>
</dbReference>
<dbReference type="InterPro" id="IPR035906">
    <property type="entry name" value="MetI-like_sf"/>
</dbReference>
<evidence type="ECO:0000256" key="3">
    <source>
        <dbReference type="ARBA" id="ARBA00022475"/>
    </source>
</evidence>
<keyword evidence="10" id="KW-1185">Reference proteome</keyword>
<evidence type="ECO:0000256" key="2">
    <source>
        <dbReference type="ARBA" id="ARBA00022448"/>
    </source>
</evidence>
<protein>
    <submittedName>
        <fullName evidence="9">ABC transporter permease</fullName>
    </submittedName>
</protein>
<evidence type="ECO:0000313" key="9">
    <source>
        <dbReference type="EMBL" id="WMD22194.1"/>
    </source>
</evidence>
<dbReference type="EMBL" id="CP132976">
    <property type="protein sequence ID" value="WMD22194.1"/>
    <property type="molecule type" value="Genomic_DNA"/>
</dbReference>
<dbReference type="RefSeq" id="WP_306946782.1">
    <property type="nucleotide sequence ID" value="NZ_CP132976.1"/>
</dbReference>
<dbReference type="Proteomes" id="UP001234798">
    <property type="component" value="Chromosome"/>
</dbReference>
<organism evidence="9 10">
    <name type="scientific">Achromobacter seleniivolatilans</name>
    <dbReference type="NCBI Taxonomy" id="3047478"/>
    <lineage>
        <taxon>Bacteria</taxon>
        <taxon>Pseudomonadati</taxon>
        <taxon>Pseudomonadota</taxon>
        <taxon>Betaproteobacteria</taxon>
        <taxon>Burkholderiales</taxon>
        <taxon>Alcaligenaceae</taxon>
        <taxon>Achromobacter</taxon>
    </lineage>
</organism>
<comment type="similarity">
    <text evidence="7">Belongs to the binding-protein-dependent transport system permease family.</text>
</comment>
<keyword evidence="2 7" id="KW-0813">Transport</keyword>
<evidence type="ECO:0000256" key="7">
    <source>
        <dbReference type="RuleBase" id="RU363032"/>
    </source>
</evidence>
<feature type="transmembrane region" description="Helical" evidence="7">
    <location>
        <begin position="219"/>
        <end position="245"/>
    </location>
</feature>
<feature type="domain" description="ABC transmembrane type-1" evidence="8">
    <location>
        <begin position="98"/>
        <end position="287"/>
    </location>
</feature>
<evidence type="ECO:0000256" key="4">
    <source>
        <dbReference type="ARBA" id="ARBA00022692"/>
    </source>
</evidence>
<gene>
    <name evidence="9" type="ORF">RAS12_07400</name>
</gene>
<keyword evidence="6 7" id="KW-0472">Membrane</keyword>
<evidence type="ECO:0000259" key="8">
    <source>
        <dbReference type="PROSITE" id="PS50928"/>
    </source>
</evidence>
<keyword evidence="4 7" id="KW-0812">Transmembrane</keyword>
<evidence type="ECO:0000256" key="1">
    <source>
        <dbReference type="ARBA" id="ARBA00004651"/>
    </source>
</evidence>
<sequence length="299" mass="31911">MARSYSLLPDPSIAAAQPRMLPRRWPELFGDARRWLALLLALSVVIVALGWAFFPDVFAPQSPFQTHVAWRLRPPSAAHWFGTDYLGRDVYARVVHGAALSLKATVIAVSLGLAAGCVLGLLAGFSGRAVDDAVMRIVDVLLAIPSLLLSLMVVTVLGFGTVNVALAVGVATIATFARVMRAEVLRIKAHAYIEAAFGSGQRWFGVLRRHVLPNAAGPVLVLAGLEFGSAILSVSALSFLGFGAAPPAPEWGTLVAEGRNYLVRAWWLTAMPGAVIILVVLSTNSLGKTLERLRTKGSR</sequence>
<dbReference type="InterPro" id="IPR000515">
    <property type="entry name" value="MetI-like"/>
</dbReference>
<feature type="transmembrane region" description="Helical" evidence="7">
    <location>
        <begin position="104"/>
        <end position="125"/>
    </location>
</feature>
<dbReference type="InterPro" id="IPR050366">
    <property type="entry name" value="BP-dependent_transpt_permease"/>
</dbReference>
<keyword evidence="5 7" id="KW-1133">Transmembrane helix</keyword>
<reference evidence="9 10" key="1">
    <citation type="submission" date="2023-08" db="EMBL/GenBank/DDBJ databases">
        <title>Achromobacter seleniivolatilans sp. nov., isolated from seleniferous soil.</title>
        <authorList>
            <person name="Zhang S."/>
            <person name="Li K."/>
            <person name="Peng J."/>
            <person name="Zhao Q."/>
            <person name="Wang H."/>
            <person name="Guo Y."/>
        </authorList>
    </citation>
    <scope>NUCLEOTIDE SEQUENCE [LARGE SCALE GENOMIC DNA]</scope>
    <source>
        <strain evidence="9 10">R39</strain>
    </source>
</reference>
<feature type="transmembrane region" description="Helical" evidence="7">
    <location>
        <begin position="265"/>
        <end position="286"/>
    </location>
</feature>
<feature type="transmembrane region" description="Helical" evidence="7">
    <location>
        <begin position="35"/>
        <end position="54"/>
    </location>
</feature>
<dbReference type="Gene3D" id="1.10.3720.10">
    <property type="entry name" value="MetI-like"/>
    <property type="match status" value="1"/>
</dbReference>
<evidence type="ECO:0000313" key="10">
    <source>
        <dbReference type="Proteomes" id="UP001234798"/>
    </source>
</evidence>
<dbReference type="SUPFAM" id="SSF161098">
    <property type="entry name" value="MetI-like"/>
    <property type="match status" value="1"/>
</dbReference>
<dbReference type="Pfam" id="PF00528">
    <property type="entry name" value="BPD_transp_1"/>
    <property type="match status" value="1"/>
</dbReference>
<comment type="subcellular location">
    <subcellularLocation>
        <location evidence="1 7">Cell membrane</location>
        <topology evidence="1 7">Multi-pass membrane protein</topology>
    </subcellularLocation>
</comment>